<dbReference type="EMBL" id="JAIWYP010000013">
    <property type="protein sequence ID" value="KAH3718456.1"/>
    <property type="molecule type" value="Genomic_DNA"/>
</dbReference>
<name>A0A9D4C7E5_DREPO</name>
<proteinExistence type="predicted"/>
<comment type="caution">
    <text evidence="3">The sequence shown here is derived from an EMBL/GenBank/DDBJ whole genome shotgun (WGS) entry which is preliminary data.</text>
</comment>
<evidence type="ECO:0000256" key="1">
    <source>
        <dbReference type="SAM" id="Coils"/>
    </source>
</evidence>
<evidence type="ECO:0000313" key="3">
    <source>
        <dbReference type="EMBL" id="KAH3718456.1"/>
    </source>
</evidence>
<evidence type="ECO:0000256" key="2">
    <source>
        <dbReference type="SAM" id="MobiDB-lite"/>
    </source>
</evidence>
<dbReference type="AlphaFoldDB" id="A0A9D4C7E5"/>
<dbReference type="Proteomes" id="UP000828390">
    <property type="component" value="Unassembled WGS sequence"/>
</dbReference>
<evidence type="ECO:0000313" key="4">
    <source>
        <dbReference type="Proteomes" id="UP000828390"/>
    </source>
</evidence>
<reference evidence="3" key="2">
    <citation type="submission" date="2020-11" db="EMBL/GenBank/DDBJ databases">
        <authorList>
            <person name="McCartney M.A."/>
            <person name="Auch B."/>
            <person name="Kono T."/>
            <person name="Mallez S."/>
            <person name="Becker A."/>
            <person name="Gohl D.M."/>
            <person name="Silverstein K.A.T."/>
            <person name="Koren S."/>
            <person name="Bechman K.B."/>
            <person name="Herman A."/>
            <person name="Abrahante J.E."/>
            <person name="Garbe J."/>
        </authorList>
    </citation>
    <scope>NUCLEOTIDE SEQUENCE</scope>
    <source>
        <strain evidence="3">Duluth1</strain>
        <tissue evidence="3">Whole animal</tissue>
    </source>
</reference>
<organism evidence="3 4">
    <name type="scientific">Dreissena polymorpha</name>
    <name type="common">Zebra mussel</name>
    <name type="synonym">Mytilus polymorpha</name>
    <dbReference type="NCBI Taxonomy" id="45954"/>
    <lineage>
        <taxon>Eukaryota</taxon>
        <taxon>Metazoa</taxon>
        <taxon>Spiralia</taxon>
        <taxon>Lophotrochozoa</taxon>
        <taxon>Mollusca</taxon>
        <taxon>Bivalvia</taxon>
        <taxon>Autobranchia</taxon>
        <taxon>Heteroconchia</taxon>
        <taxon>Euheterodonta</taxon>
        <taxon>Imparidentia</taxon>
        <taxon>Neoheterodontei</taxon>
        <taxon>Myida</taxon>
        <taxon>Dreissenoidea</taxon>
        <taxon>Dreissenidae</taxon>
        <taxon>Dreissena</taxon>
    </lineage>
</organism>
<feature type="coiled-coil region" evidence="1">
    <location>
        <begin position="101"/>
        <end position="128"/>
    </location>
</feature>
<accession>A0A9D4C7E5</accession>
<reference evidence="3" key="1">
    <citation type="journal article" date="2019" name="bioRxiv">
        <title>The Genome of the Zebra Mussel, Dreissena polymorpha: A Resource for Invasive Species Research.</title>
        <authorList>
            <person name="McCartney M.A."/>
            <person name="Auch B."/>
            <person name="Kono T."/>
            <person name="Mallez S."/>
            <person name="Zhang Y."/>
            <person name="Obille A."/>
            <person name="Becker A."/>
            <person name="Abrahante J.E."/>
            <person name="Garbe J."/>
            <person name="Badalamenti J.P."/>
            <person name="Herman A."/>
            <person name="Mangelson H."/>
            <person name="Liachko I."/>
            <person name="Sullivan S."/>
            <person name="Sone E.D."/>
            <person name="Koren S."/>
            <person name="Silverstein K.A.T."/>
            <person name="Beckman K.B."/>
            <person name="Gohl D.M."/>
        </authorList>
    </citation>
    <scope>NUCLEOTIDE SEQUENCE</scope>
    <source>
        <strain evidence="3">Duluth1</strain>
        <tissue evidence="3">Whole animal</tissue>
    </source>
</reference>
<keyword evidence="4" id="KW-1185">Reference proteome</keyword>
<gene>
    <name evidence="3" type="ORF">DPMN_061260</name>
</gene>
<keyword evidence="1" id="KW-0175">Coiled coil</keyword>
<feature type="region of interest" description="Disordered" evidence="2">
    <location>
        <begin position="271"/>
        <end position="312"/>
    </location>
</feature>
<protein>
    <submittedName>
        <fullName evidence="3">Uncharacterized protein</fullName>
    </submittedName>
</protein>
<sequence length="319" mass="36374">MTLPVCQLHSKVATSVCLSHEKFLCTKCLLEKVEEGDSCIKRDLTEIMDKDKTHVSFLLIKLSAAKTEEQIKLRIFQIDKEHEYLVQRVKDDRDELIDDINKKATTALKGIEEESRKLKSKYEKFLQEIDEKAKLIETDVKSQDNDNVDKTKSVQAEIDAMNTALKHKYIVFGTVSADFEIKKTIKEELKKYEVLGDLEFTEKEEYDKIEGVANKAFEKDDSSLGILKESKRQESTVYKDVSRGSVMYDDSNVKQTLSGKKYANVDMKAQAAKYKKKDEKTDPSVSSEENPPPVPPRSSLKLKSKESGNSFSRCCCNLI</sequence>